<comment type="caution">
    <text evidence="1">The sequence shown here is derived from an EMBL/GenBank/DDBJ whole genome shotgun (WGS) entry which is preliminary data.</text>
</comment>
<reference evidence="1" key="2">
    <citation type="journal article" date="2022" name="New Phytol.">
        <title>Evolutionary transition to the ectomycorrhizal habit in the genomes of a hyperdiverse lineage of mushroom-forming fungi.</title>
        <authorList>
            <person name="Looney B."/>
            <person name="Miyauchi S."/>
            <person name="Morin E."/>
            <person name="Drula E."/>
            <person name="Courty P.E."/>
            <person name="Kohler A."/>
            <person name="Kuo A."/>
            <person name="LaButti K."/>
            <person name="Pangilinan J."/>
            <person name="Lipzen A."/>
            <person name="Riley R."/>
            <person name="Andreopoulos W."/>
            <person name="He G."/>
            <person name="Johnson J."/>
            <person name="Nolan M."/>
            <person name="Tritt A."/>
            <person name="Barry K.W."/>
            <person name="Grigoriev I.V."/>
            <person name="Nagy L.G."/>
            <person name="Hibbett D."/>
            <person name="Henrissat B."/>
            <person name="Matheny P.B."/>
            <person name="Labbe J."/>
            <person name="Martin F.M."/>
        </authorList>
    </citation>
    <scope>NUCLEOTIDE SEQUENCE</scope>
    <source>
        <strain evidence="1">FP105234-sp</strain>
    </source>
</reference>
<proteinExistence type="predicted"/>
<dbReference type="Proteomes" id="UP000814033">
    <property type="component" value="Unassembled WGS sequence"/>
</dbReference>
<name>A0ACB8R7X0_9AGAM</name>
<evidence type="ECO:0000313" key="2">
    <source>
        <dbReference type="Proteomes" id="UP000814033"/>
    </source>
</evidence>
<reference evidence="1" key="1">
    <citation type="submission" date="2021-02" db="EMBL/GenBank/DDBJ databases">
        <authorList>
            <consortium name="DOE Joint Genome Institute"/>
            <person name="Ahrendt S."/>
            <person name="Looney B.P."/>
            <person name="Miyauchi S."/>
            <person name="Morin E."/>
            <person name="Drula E."/>
            <person name="Courty P.E."/>
            <person name="Chicoki N."/>
            <person name="Fauchery L."/>
            <person name="Kohler A."/>
            <person name="Kuo A."/>
            <person name="Labutti K."/>
            <person name="Pangilinan J."/>
            <person name="Lipzen A."/>
            <person name="Riley R."/>
            <person name="Andreopoulos W."/>
            <person name="He G."/>
            <person name="Johnson J."/>
            <person name="Barry K.W."/>
            <person name="Grigoriev I.V."/>
            <person name="Nagy L."/>
            <person name="Hibbett D."/>
            <person name="Henrissat B."/>
            <person name="Matheny P.B."/>
            <person name="Labbe J."/>
            <person name="Martin F."/>
        </authorList>
    </citation>
    <scope>NUCLEOTIDE SEQUENCE</scope>
    <source>
        <strain evidence="1">FP105234-sp</strain>
    </source>
</reference>
<evidence type="ECO:0000313" key="1">
    <source>
        <dbReference type="EMBL" id="KAI0039997.1"/>
    </source>
</evidence>
<protein>
    <submittedName>
        <fullName evidence="1">Uncharacterized protein</fullName>
    </submittedName>
</protein>
<organism evidence="1 2">
    <name type="scientific">Auriscalpium vulgare</name>
    <dbReference type="NCBI Taxonomy" id="40419"/>
    <lineage>
        <taxon>Eukaryota</taxon>
        <taxon>Fungi</taxon>
        <taxon>Dikarya</taxon>
        <taxon>Basidiomycota</taxon>
        <taxon>Agaricomycotina</taxon>
        <taxon>Agaricomycetes</taxon>
        <taxon>Russulales</taxon>
        <taxon>Auriscalpiaceae</taxon>
        <taxon>Auriscalpium</taxon>
    </lineage>
</organism>
<gene>
    <name evidence="1" type="ORF">FA95DRAFT_1612140</name>
</gene>
<dbReference type="EMBL" id="MU276239">
    <property type="protein sequence ID" value="KAI0039997.1"/>
    <property type="molecule type" value="Genomic_DNA"/>
</dbReference>
<sequence length="160" mass="18358">MSKKGCARRRQAERKKQASSIVFTNILAYANGMRDPERTYLMHMDEQEVEDCLADLRAEARKCNDSADAPDWRLQYADDVTVLLNKHLAEAKEHLASPIDVPLAQYRLMHTHRRIISGLHQEIELHRQGSNAIYWATVTTGRILDGTRVCKTAFLELYGF</sequence>
<accession>A0ACB8R7X0</accession>
<keyword evidence="2" id="KW-1185">Reference proteome</keyword>